<feature type="region of interest" description="Disordered" evidence="1">
    <location>
        <begin position="159"/>
        <end position="183"/>
    </location>
</feature>
<organism evidence="2 3">
    <name type="scientific">Stenotrophomonas panacihumi</name>
    <dbReference type="NCBI Taxonomy" id="676599"/>
    <lineage>
        <taxon>Bacteria</taxon>
        <taxon>Pseudomonadati</taxon>
        <taxon>Pseudomonadota</taxon>
        <taxon>Gammaproteobacteria</taxon>
        <taxon>Lysobacterales</taxon>
        <taxon>Lysobacteraceae</taxon>
        <taxon>Stenotrophomonas</taxon>
    </lineage>
</organism>
<dbReference type="Proteomes" id="UP000051802">
    <property type="component" value="Unassembled WGS sequence"/>
</dbReference>
<proteinExistence type="predicted"/>
<comment type="caution">
    <text evidence="2">The sequence shown here is derived from an EMBL/GenBank/DDBJ whole genome shotgun (WGS) entry which is preliminary data.</text>
</comment>
<name>A0A0R0A0L1_9GAMM</name>
<dbReference type="RefSeq" id="WP_057648379.1">
    <property type="nucleotide sequence ID" value="NZ_LLXU01000113.1"/>
</dbReference>
<evidence type="ECO:0000313" key="2">
    <source>
        <dbReference type="EMBL" id="KRG38795.1"/>
    </source>
</evidence>
<evidence type="ECO:0000256" key="1">
    <source>
        <dbReference type="SAM" id="MobiDB-lite"/>
    </source>
</evidence>
<sequence>MQVIALSVPDADISSAHKPSMRVGRPRGSGRVAGRAAARRLRGPAIWRLGFVLLAACAGFAGAAPHPESAGGVPGEAAPMARKAPAVVAMRPSMDRVVGEAARERQWATHRSSLRRVVRWTACPPDAAPGTCARSRCVGSARAVASDCMGAASGGLRGMRAPARDAEQGPSRATADPARRVMR</sequence>
<protein>
    <submittedName>
        <fullName evidence="2">Uncharacterized protein</fullName>
    </submittedName>
</protein>
<accession>A0A0R0A0L1</accession>
<keyword evidence="3" id="KW-1185">Reference proteome</keyword>
<dbReference type="EMBL" id="LLXU01000113">
    <property type="protein sequence ID" value="KRG38795.1"/>
    <property type="molecule type" value="Genomic_DNA"/>
</dbReference>
<dbReference type="AlphaFoldDB" id="A0A0R0A0L1"/>
<reference evidence="2 3" key="1">
    <citation type="submission" date="2015-10" db="EMBL/GenBank/DDBJ databases">
        <title>Genome sequencing and analysis of members of genus Stenotrophomonas.</title>
        <authorList>
            <person name="Patil P.P."/>
            <person name="Midha S."/>
            <person name="Patil P.B."/>
        </authorList>
    </citation>
    <scope>NUCLEOTIDE SEQUENCE [LARGE SCALE GENOMIC DNA]</scope>
    <source>
        <strain evidence="2 3">JCM 16536</strain>
    </source>
</reference>
<gene>
    <name evidence="2" type="ORF">ARC20_14365</name>
</gene>
<evidence type="ECO:0000313" key="3">
    <source>
        <dbReference type="Proteomes" id="UP000051802"/>
    </source>
</evidence>